<accession>A0A1I4YKS6</accession>
<dbReference type="Proteomes" id="UP000242222">
    <property type="component" value="Unassembled WGS sequence"/>
</dbReference>
<evidence type="ECO:0000313" key="1">
    <source>
        <dbReference type="EMBL" id="SFN38149.1"/>
    </source>
</evidence>
<reference evidence="2" key="1">
    <citation type="submission" date="2016-10" db="EMBL/GenBank/DDBJ databases">
        <authorList>
            <person name="Varghese N."/>
            <person name="Submissions S."/>
        </authorList>
    </citation>
    <scope>NUCLEOTIDE SEQUENCE [LARGE SCALE GENOMIC DNA]</scope>
    <source>
        <strain evidence="2">N6PO6</strain>
    </source>
</reference>
<proteinExistence type="predicted"/>
<dbReference type="EMBL" id="FOVC01000006">
    <property type="protein sequence ID" value="SFN38149.1"/>
    <property type="molecule type" value="Genomic_DNA"/>
</dbReference>
<keyword evidence="2" id="KW-1185">Reference proteome</keyword>
<protein>
    <submittedName>
        <fullName evidence="1">Uncharacterized protein</fullName>
    </submittedName>
</protein>
<dbReference type="RefSeq" id="WP_269017637.1">
    <property type="nucleotide sequence ID" value="NZ_FOVC01000006.1"/>
</dbReference>
<evidence type="ECO:0000313" key="2">
    <source>
        <dbReference type="Proteomes" id="UP000242222"/>
    </source>
</evidence>
<sequence>MSSEKLATHTIAQEILLKSVLNAEPKACFQLIASEAGGQFSLY</sequence>
<name>A0A1I4YKS6_9GAMM</name>
<dbReference type="AlphaFoldDB" id="A0A1I4YKS6"/>
<gene>
    <name evidence="1" type="ORF">SAMN05216516_106148</name>
</gene>
<organism evidence="1 2">
    <name type="scientific">Izhakiella capsodis</name>
    <dbReference type="NCBI Taxonomy" id="1367852"/>
    <lineage>
        <taxon>Bacteria</taxon>
        <taxon>Pseudomonadati</taxon>
        <taxon>Pseudomonadota</taxon>
        <taxon>Gammaproteobacteria</taxon>
        <taxon>Enterobacterales</taxon>
        <taxon>Erwiniaceae</taxon>
        <taxon>Izhakiella</taxon>
    </lineage>
</organism>